<evidence type="ECO:0000313" key="2">
    <source>
        <dbReference type="Proteomes" id="UP001597199"/>
    </source>
</evidence>
<evidence type="ECO:0000313" key="1">
    <source>
        <dbReference type="EMBL" id="MFD1398609.1"/>
    </source>
</evidence>
<dbReference type="EMBL" id="JBHTOA010000020">
    <property type="protein sequence ID" value="MFD1398609.1"/>
    <property type="molecule type" value="Genomic_DNA"/>
</dbReference>
<sequence length="187" mass="21051">MSLYAVKNDEGKWLCIEANGSHYWSRDDGDFFDQHDADTLAHVYGGQVVPLIEAPAKVVVSEEEAEMLKRAKTSGYPVSAISGWCDEGEEDHTAEDRFMRAYVNGWTVEKPKRYVLPMPYGADDDDPDQSHYAVVNREYHAGPAWHQGPCVSFKKAREHYTVTQADIDAAPDWVKAITPVEVTDDEQ</sequence>
<name>A0ABW4BDQ3_9LACO</name>
<dbReference type="InterPro" id="IPR012865">
    <property type="entry name" value="DUF1642"/>
</dbReference>
<proteinExistence type="predicted"/>
<dbReference type="RefSeq" id="WP_204119418.1">
    <property type="nucleotide sequence ID" value="NZ_BOLV01000015.1"/>
</dbReference>
<keyword evidence="2" id="KW-1185">Reference proteome</keyword>
<organism evidence="1 2">
    <name type="scientific">Lacticaseibacillus suilingensis</name>
    <dbReference type="NCBI Taxonomy" id="2799577"/>
    <lineage>
        <taxon>Bacteria</taxon>
        <taxon>Bacillati</taxon>
        <taxon>Bacillota</taxon>
        <taxon>Bacilli</taxon>
        <taxon>Lactobacillales</taxon>
        <taxon>Lactobacillaceae</taxon>
        <taxon>Lacticaseibacillus</taxon>
    </lineage>
</organism>
<dbReference type="Pfam" id="PF07852">
    <property type="entry name" value="DUF1642"/>
    <property type="match status" value="1"/>
</dbReference>
<dbReference type="Proteomes" id="UP001597199">
    <property type="component" value="Unassembled WGS sequence"/>
</dbReference>
<comment type="caution">
    <text evidence="1">The sequence shown here is derived from an EMBL/GenBank/DDBJ whole genome shotgun (WGS) entry which is preliminary data.</text>
</comment>
<protein>
    <submittedName>
        <fullName evidence="1">DUF1642 domain-containing protein</fullName>
    </submittedName>
</protein>
<accession>A0ABW4BDQ3</accession>
<gene>
    <name evidence="1" type="ORF">ACFQ41_04755</name>
</gene>
<reference evidence="2" key="1">
    <citation type="journal article" date="2019" name="Int. J. Syst. Evol. Microbiol.">
        <title>The Global Catalogue of Microorganisms (GCM) 10K type strain sequencing project: providing services to taxonomists for standard genome sequencing and annotation.</title>
        <authorList>
            <consortium name="The Broad Institute Genomics Platform"/>
            <consortium name="The Broad Institute Genome Sequencing Center for Infectious Disease"/>
            <person name="Wu L."/>
            <person name="Ma J."/>
        </authorList>
    </citation>
    <scope>NUCLEOTIDE SEQUENCE [LARGE SCALE GENOMIC DNA]</scope>
    <source>
        <strain evidence="2">CCM 9110</strain>
    </source>
</reference>